<feature type="transmembrane region" description="Helical" evidence="1">
    <location>
        <begin position="6"/>
        <end position="24"/>
    </location>
</feature>
<accession>A0A239PUL8</accession>
<gene>
    <name evidence="2" type="ORF">SAMN06297382_1776</name>
</gene>
<dbReference type="NCBIfam" id="NF045607">
    <property type="entry name" value="exo_Victor_syst"/>
    <property type="match status" value="1"/>
</dbReference>
<dbReference type="AlphaFoldDB" id="A0A239PUL8"/>
<sequence length="105" mass="11623">MTIFYDIYAVGLLTMSIGLFLARYGRSDPPISPYLTIICACAVARWVGAQEMHLAALVLLTAAGFLYVACLAKPDRAQWREEARAFRRLRPPARPVRGAQAPEAQ</sequence>
<proteinExistence type="predicted"/>
<dbReference type="Proteomes" id="UP000198346">
    <property type="component" value="Unassembled WGS sequence"/>
</dbReference>
<protein>
    <submittedName>
        <fullName evidence="2">Uncharacterized protein</fullName>
    </submittedName>
</protein>
<feature type="transmembrane region" description="Helical" evidence="1">
    <location>
        <begin position="54"/>
        <end position="72"/>
    </location>
</feature>
<dbReference type="EMBL" id="FZQA01000003">
    <property type="protein sequence ID" value="SNT73377.1"/>
    <property type="molecule type" value="Genomic_DNA"/>
</dbReference>
<organism evidence="2 3">
    <name type="scientific">Amphiplicatus metriothermophilus</name>
    <dbReference type="NCBI Taxonomy" id="1519374"/>
    <lineage>
        <taxon>Bacteria</taxon>
        <taxon>Pseudomonadati</taxon>
        <taxon>Pseudomonadota</taxon>
        <taxon>Alphaproteobacteria</taxon>
        <taxon>Parvularculales</taxon>
        <taxon>Parvularculaceae</taxon>
        <taxon>Amphiplicatus</taxon>
    </lineage>
</organism>
<dbReference type="InterPro" id="IPR054655">
    <property type="entry name" value="XrtV-like"/>
</dbReference>
<evidence type="ECO:0000313" key="3">
    <source>
        <dbReference type="Proteomes" id="UP000198346"/>
    </source>
</evidence>
<dbReference type="RefSeq" id="WP_089412242.1">
    <property type="nucleotide sequence ID" value="NZ_FZQA01000003.1"/>
</dbReference>
<evidence type="ECO:0000313" key="2">
    <source>
        <dbReference type="EMBL" id="SNT73377.1"/>
    </source>
</evidence>
<dbReference type="OrthoDB" id="7210964at2"/>
<keyword evidence="1" id="KW-0472">Membrane</keyword>
<reference evidence="2 3" key="1">
    <citation type="submission" date="2017-07" db="EMBL/GenBank/DDBJ databases">
        <authorList>
            <person name="Sun Z.S."/>
            <person name="Albrecht U."/>
            <person name="Echele G."/>
            <person name="Lee C.C."/>
        </authorList>
    </citation>
    <scope>NUCLEOTIDE SEQUENCE [LARGE SCALE GENOMIC DNA]</scope>
    <source>
        <strain evidence="2 3">CGMCC 1.12710</strain>
    </source>
</reference>
<keyword evidence="1" id="KW-0812">Transmembrane</keyword>
<name>A0A239PUL8_9PROT</name>
<keyword evidence="1" id="KW-1133">Transmembrane helix</keyword>
<keyword evidence="3" id="KW-1185">Reference proteome</keyword>
<evidence type="ECO:0000256" key="1">
    <source>
        <dbReference type="SAM" id="Phobius"/>
    </source>
</evidence>